<name>A0ACB9K5T6_9ASTR</name>
<accession>A0ACB9K5T6</accession>
<comment type="caution">
    <text evidence="1">The sequence shown here is derived from an EMBL/GenBank/DDBJ whole genome shotgun (WGS) entry which is preliminary data.</text>
</comment>
<organism evidence="1 2">
    <name type="scientific">Smallanthus sonchifolius</name>
    <dbReference type="NCBI Taxonomy" id="185202"/>
    <lineage>
        <taxon>Eukaryota</taxon>
        <taxon>Viridiplantae</taxon>
        <taxon>Streptophyta</taxon>
        <taxon>Embryophyta</taxon>
        <taxon>Tracheophyta</taxon>
        <taxon>Spermatophyta</taxon>
        <taxon>Magnoliopsida</taxon>
        <taxon>eudicotyledons</taxon>
        <taxon>Gunneridae</taxon>
        <taxon>Pentapetalae</taxon>
        <taxon>asterids</taxon>
        <taxon>campanulids</taxon>
        <taxon>Asterales</taxon>
        <taxon>Asteraceae</taxon>
        <taxon>Asteroideae</taxon>
        <taxon>Heliantheae alliance</taxon>
        <taxon>Millerieae</taxon>
        <taxon>Smallanthus</taxon>
    </lineage>
</organism>
<reference evidence="1 2" key="2">
    <citation type="journal article" date="2022" name="Mol. Ecol. Resour.">
        <title>The genomes of chicory, endive, great burdock and yacon provide insights into Asteraceae paleo-polyploidization history and plant inulin production.</title>
        <authorList>
            <person name="Fan W."/>
            <person name="Wang S."/>
            <person name="Wang H."/>
            <person name="Wang A."/>
            <person name="Jiang F."/>
            <person name="Liu H."/>
            <person name="Zhao H."/>
            <person name="Xu D."/>
            <person name="Zhang Y."/>
        </authorList>
    </citation>
    <scope>NUCLEOTIDE SEQUENCE [LARGE SCALE GENOMIC DNA]</scope>
    <source>
        <strain evidence="2">cv. Yunnan</strain>
        <tissue evidence="1">Leaves</tissue>
    </source>
</reference>
<evidence type="ECO:0000313" key="1">
    <source>
        <dbReference type="EMBL" id="KAI3827575.1"/>
    </source>
</evidence>
<protein>
    <submittedName>
        <fullName evidence="1">Uncharacterized protein</fullName>
    </submittedName>
</protein>
<keyword evidence="2" id="KW-1185">Reference proteome</keyword>
<gene>
    <name evidence="1" type="ORF">L1987_01652</name>
</gene>
<reference evidence="2" key="1">
    <citation type="journal article" date="2022" name="Mol. Ecol. Resour.">
        <title>The genomes of chicory, endive, great burdock and yacon provide insights into Asteraceae palaeo-polyploidization history and plant inulin production.</title>
        <authorList>
            <person name="Fan W."/>
            <person name="Wang S."/>
            <person name="Wang H."/>
            <person name="Wang A."/>
            <person name="Jiang F."/>
            <person name="Liu H."/>
            <person name="Zhao H."/>
            <person name="Xu D."/>
            <person name="Zhang Y."/>
        </authorList>
    </citation>
    <scope>NUCLEOTIDE SEQUENCE [LARGE SCALE GENOMIC DNA]</scope>
    <source>
        <strain evidence="2">cv. Yunnan</strain>
    </source>
</reference>
<proteinExistence type="predicted"/>
<evidence type="ECO:0000313" key="2">
    <source>
        <dbReference type="Proteomes" id="UP001056120"/>
    </source>
</evidence>
<sequence length="277" mass="32680">MRRLLVLKLWLKIFLMMLLTVEMMIKEMKTTDENKENEEVVSDEILVENILGPKHDEKEQKGDDDEEQEGDDEEEESIIFMRTRLMEHGGYKQEDTQEWGLDKLKEVMNRVEIEISMYENIKLEETKNDEKENNKKMKKKKKGSSPRSIELRRKWRHKLIYANVGYTWTSLNRTGDEILLKELDNLKKKSVSWSVLKEIQEETDTEKDENDVDTLLASVPFLQTGHPTKEDINQEKRIKTLSQALKSPYVNTKVVMGEKMTTTETLVTNYIFKDRDA</sequence>
<dbReference type="EMBL" id="CM042018">
    <property type="protein sequence ID" value="KAI3827575.1"/>
    <property type="molecule type" value="Genomic_DNA"/>
</dbReference>
<dbReference type="Proteomes" id="UP001056120">
    <property type="component" value="Linkage Group LG01"/>
</dbReference>